<dbReference type="PANTHER" id="PTHR46112">
    <property type="entry name" value="AMINOPEPTIDASE"/>
    <property type="match status" value="1"/>
</dbReference>
<dbReference type="GO" id="GO:0008235">
    <property type="term" value="F:metalloexopeptidase activity"/>
    <property type="evidence" value="ECO:0007669"/>
    <property type="project" value="UniProtKB-ARBA"/>
</dbReference>
<dbReference type="SUPFAM" id="SSF53092">
    <property type="entry name" value="Creatinase/prolidase N-terminal domain"/>
    <property type="match status" value="1"/>
</dbReference>
<dbReference type="RefSeq" id="WP_106154573.1">
    <property type="nucleotide sequence ID" value="NZ_PVTS01000022.1"/>
</dbReference>
<reference evidence="3 4" key="1">
    <citation type="submission" date="2018-07" db="EMBL/GenBank/DDBJ databases">
        <title>Freshwater and sediment microbial communities from various areas in North America, analyzing microbe dynamics in response to fracking.</title>
        <authorList>
            <person name="Lamendella R."/>
        </authorList>
    </citation>
    <scope>NUCLEOTIDE SEQUENCE [LARGE SCALE GENOMIC DNA]</scope>
    <source>
        <strain evidence="3 4">160A</strain>
    </source>
</reference>
<feature type="domain" description="Peptidase M24" evidence="1">
    <location>
        <begin position="145"/>
        <end position="379"/>
    </location>
</feature>
<feature type="domain" description="Creatinase N-terminal" evidence="2">
    <location>
        <begin position="13"/>
        <end position="136"/>
    </location>
</feature>
<keyword evidence="3" id="KW-0031">Aminopeptidase</keyword>
<evidence type="ECO:0000259" key="2">
    <source>
        <dbReference type="Pfam" id="PF01321"/>
    </source>
</evidence>
<gene>
    <name evidence="3" type="ORF">DFO77_1417</name>
</gene>
<keyword evidence="3" id="KW-0378">Hydrolase</keyword>
<dbReference type="PANTHER" id="PTHR46112:SF2">
    <property type="entry name" value="XAA-PRO AMINOPEPTIDASE P-RELATED"/>
    <property type="match status" value="1"/>
</dbReference>
<organism evidence="3 4">
    <name type="scientific">Marinilabilia salmonicolor</name>
    <dbReference type="NCBI Taxonomy" id="989"/>
    <lineage>
        <taxon>Bacteria</taxon>
        <taxon>Pseudomonadati</taxon>
        <taxon>Bacteroidota</taxon>
        <taxon>Bacteroidia</taxon>
        <taxon>Marinilabiliales</taxon>
        <taxon>Marinilabiliaceae</taxon>
        <taxon>Marinilabilia</taxon>
    </lineage>
</organism>
<comment type="caution">
    <text evidence="3">The sequence shown here is derived from an EMBL/GenBank/DDBJ whole genome shotgun (WGS) entry which is preliminary data.</text>
</comment>
<proteinExistence type="predicted"/>
<dbReference type="InterPro" id="IPR001714">
    <property type="entry name" value="Pept_M24_MAP"/>
</dbReference>
<protein>
    <submittedName>
        <fullName evidence="3">Xaa-Pro aminopeptidase</fullName>
    </submittedName>
</protein>
<keyword evidence="4" id="KW-1185">Reference proteome</keyword>
<keyword evidence="3" id="KW-0645">Protease</keyword>
<dbReference type="OrthoDB" id="9806388at2"/>
<dbReference type="SUPFAM" id="SSF55920">
    <property type="entry name" value="Creatinase/aminopeptidase"/>
    <property type="match status" value="1"/>
</dbReference>
<dbReference type="InterPro" id="IPR050659">
    <property type="entry name" value="Peptidase_M24B"/>
</dbReference>
<dbReference type="InterPro" id="IPR000587">
    <property type="entry name" value="Creatinase_N"/>
</dbReference>
<dbReference type="InterPro" id="IPR036005">
    <property type="entry name" value="Creatinase/aminopeptidase-like"/>
</dbReference>
<dbReference type="Proteomes" id="UP000252733">
    <property type="component" value="Unassembled WGS sequence"/>
</dbReference>
<accession>A0A2T0WZA7</accession>
<dbReference type="Pfam" id="PF00557">
    <property type="entry name" value="Peptidase_M24"/>
    <property type="match status" value="1"/>
</dbReference>
<evidence type="ECO:0000259" key="1">
    <source>
        <dbReference type="Pfam" id="PF00557"/>
    </source>
</evidence>
<dbReference type="AlphaFoldDB" id="A0A2T0WZA7"/>
<dbReference type="EMBL" id="QPIZ01000041">
    <property type="protein sequence ID" value="RCW26088.1"/>
    <property type="molecule type" value="Genomic_DNA"/>
</dbReference>
<evidence type="ECO:0000313" key="3">
    <source>
        <dbReference type="EMBL" id="RCW26088.1"/>
    </source>
</evidence>
<dbReference type="Gene3D" id="3.40.350.10">
    <property type="entry name" value="Creatinase/prolidase N-terminal domain"/>
    <property type="match status" value="1"/>
</dbReference>
<sequence>MESIIPVSELNRRLVRFREIMNAQNPEWEMGIVFSKINLLYFTGSMPDGMLIIPRDGEAILWVRKSFERTSKESEFPDIRPMGSYRDAAAVYLRTPKDVYLEAEFVPLAMFNRIRKHFPFERFQSLDFQIAMTRAVKSDLELSFMEKAGIIHQRVLENLVPKVLKEGMTEADLSGELYRLMVQEGHQGTARFAMFDTEIVVAQLGFGESSLYPTNFDGPGGNRGLNAAVPGLGSRKRKLQKGDLVFVDMGMGVNGYHSDKTMTYMFGKPLPEDVQHIHRQCVDIQHQVAAMLKPGNIPENIYETIMDGLSPDFKENFMGFGDRTVKFLGHGIGLTVDELPVLARGFKVPLEENMVFAVEPKKGIAGVGMVGIENTFVVTPDGGRCITGDHPGLIMVE</sequence>
<evidence type="ECO:0000313" key="4">
    <source>
        <dbReference type="Proteomes" id="UP000252733"/>
    </source>
</evidence>
<name>A0A2T0WZA7_9BACT</name>
<dbReference type="Gene3D" id="3.90.230.10">
    <property type="entry name" value="Creatinase/methionine aminopeptidase superfamily"/>
    <property type="match status" value="1"/>
</dbReference>
<dbReference type="InterPro" id="IPR000994">
    <property type="entry name" value="Pept_M24"/>
</dbReference>
<dbReference type="CDD" id="cd01066">
    <property type="entry name" value="APP_MetAP"/>
    <property type="match status" value="1"/>
</dbReference>
<dbReference type="Pfam" id="PF01321">
    <property type="entry name" value="Creatinase_N"/>
    <property type="match status" value="1"/>
</dbReference>
<dbReference type="STRING" id="1168289.GCA_000259075_02008"/>
<dbReference type="GO" id="GO:0004177">
    <property type="term" value="F:aminopeptidase activity"/>
    <property type="evidence" value="ECO:0007669"/>
    <property type="project" value="UniProtKB-KW"/>
</dbReference>
<dbReference type="PRINTS" id="PR00599">
    <property type="entry name" value="MAPEPTIDASE"/>
</dbReference>
<dbReference type="InterPro" id="IPR029149">
    <property type="entry name" value="Creatin/AminoP/Spt16_N"/>
</dbReference>